<feature type="non-terminal residue" evidence="1">
    <location>
        <position position="84"/>
    </location>
</feature>
<evidence type="ECO:0000313" key="2">
    <source>
        <dbReference type="Proteomes" id="UP001319846"/>
    </source>
</evidence>
<feature type="non-terminal residue" evidence="1">
    <location>
        <position position="1"/>
    </location>
</feature>
<accession>A0ACC5VZF4</accession>
<proteinExistence type="predicted"/>
<name>A0ACC5VZF4_9GAMM</name>
<protein>
    <submittedName>
        <fullName evidence="1">FAD-binding oxidoreductase</fullName>
    </submittedName>
</protein>
<comment type="caution">
    <text evidence="1">The sequence shown here is derived from an EMBL/GenBank/DDBJ whole genome shotgun (WGS) entry which is preliminary data.</text>
</comment>
<keyword evidence="2" id="KW-1185">Reference proteome</keyword>
<sequence>LTGFDLAHLRDEHGQLNLNSLLCGSEGTLGFLSEAVLNVLPIPRYATLVNVRYTSFMDALRDAKALMGSARPTSIETIDDTVLT</sequence>
<reference evidence="1" key="1">
    <citation type="submission" date="2020-06" db="EMBL/GenBank/DDBJ databases">
        <title>Whole Genome Sequence of Halomonas aquamarina MB598.</title>
        <authorList>
            <person name="Pervaiz M."/>
            <person name="Fariq A."/>
            <person name="Yasmin A."/>
            <person name="Welch M."/>
        </authorList>
    </citation>
    <scope>NUCLEOTIDE SEQUENCE</scope>
    <source>
        <strain evidence="1">MB598</strain>
    </source>
</reference>
<organism evidence="1 2">
    <name type="scientific">Vreelandella aquamarina</name>
    <dbReference type="NCBI Taxonomy" id="77097"/>
    <lineage>
        <taxon>Bacteria</taxon>
        <taxon>Pseudomonadati</taxon>
        <taxon>Pseudomonadota</taxon>
        <taxon>Gammaproteobacteria</taxon>
        <taxon>Oceanospirillales</taxon>
        <taxon>Halomonadaceae</taxon>
        <taxon>Vreelandella</taxon>
    </lineage>
</organism>
<gene>
    <name evidence="1" type="ORF">HW452_17405</name>
</gene>
<dbReference type="EMBL" id="JABYQT010000057">
    <property type="protein sequence ID" value="MBZ5489284.1"/>
    <property type="molecule type" value="Genomic_DNA"/>
</dbReference>
<dbReference type="Proteomes" id="UP001319846">
    <property type="component" value="Unassembled WGS sequence"/>
</dbReference>
<evidence type="ECO:0000313" key="1">
    <source>
        <dbReference type="EMBL" id="MBZ5489284.1"/>
    </source>
</evidence>